<feature type="compositionally biased region" description="Basic and acidic residues" evidence="1">
    <location>
        <begin position="57"/>
        <end position="108"/>
    </location>
</feature>
<dbReference type="AlphaFoldDB" id="B9SYL1"/>
<dbReference type="Proteomes" id="UP000008311">
    <property type="component" value="Unassembled WGS sequence"/>
</dbReference>
<dbReference type="InParanoid" id="B9SYL1"/>
<evidence type="ECO:0000256" key="1">
    <source>
        <dbReference type="SAM" id="MobiDB-lite"/>
    </source>
</evidence>
<feature type="region of interest" description="Disordered" evidence="1">
    <location>
        <begin position="15"/>
        <end position="128"/>
    </location>
</feature>
<dbReference type="STRING" id="3988.B9SYL1"/>
<dbReference type="eggNOG" id="ENOG502QS3H">
    <property type="taxonomic scope" value="Eukaryota"/>
</dbReference>
<sequence>MTARTWCMDKSILSGSLEMSRCFPFPRPGYEKKPRTDDTDLLKKEKNKEKKRKKDKKEKEKREGKEKRDKDRGKEKNREKKDQKENHKDKGRDKDKEKKRTSDEKKVEGQPGSYNGENFGSNSLQNGVVKDSIYVEELARRIRIEDGASGSKMVEKFVATDQRRGEVRGMVVERSVVSQSQEKEKVKHNNEDHGKVNGQRHHIDTRGLEKAFIHDFFGTDQERVKGLVKLVEKKETEKQMEGKEKNKHKESGSKGDKHKIGDRENNRKSKDKDRDKVEKKEKTKEITESSKELPKLKENVSKLKEGSKDSLDFRNTKSEILNLSNVGSAVEGNLGKRKEPERNGYLLDNGNWPNKFPRPVSSSHPATENGKKLEPCRTATQFISKKQWVVHDHKLDMTDKKINGLITAEQKINGLVAAQPRTSSIKSLSVCVPAIENGETLSKPPHPDTKYLNQILSIPEMEERLDVDDQEWLLSCNHLLSKKQREGSAGIVETRQVWAEALRIESADISALPYVIPY</sequence>
<evidence type="ECO:0000313" key="2">
    <source>
        <dbReference type="EMBL" id="EEF31294.1"/>
    </source>
</evidence>
<proteinExistence type="predicted"/>
<feature type="region of interest" description="Disordered" evidence="1">
    <location>
        <begin position="331"/>
        <end position="372"/>
    </location>
</feature>
<feature type="region of interest" description="Disordered" evidence="1">
    <location>
        <begin position="175"/>
        <end position="201"/>
    </location>
</feature>
<protein>
    <submittedName>
        <fullName evidence="2">Nutrient reservoir, putative</fullName>
    </submittedName>
</protein>
<feature type="compositionally biased region" description="Basic and acidic residues" evidence="1">
    <location>
        <begin position="29"/>
        <end position="48"/>
    </location>
</feature>
<dbReference type="PANTHER" id="PTHR34660:SF21">
    <property type="entry name" value="MYB-LIKE PROTEIN X ISOFORM X2"/>
    <property type="match status" value="1"/>
</dbReference>
<dbReference type="EMBL" id="EQ974254">
    <property type="protein sequence ID" value="EEF31294.1"/>
    <property type="molecule type" value="Genomic_DNA"/>
</dbReference>
<keyword evidence="3" id="KW-1185">Reference proteome</keyword>
<feature type="region of interest" description="Disordered" evidence="1">
    <location>
        <begin position="235"/>
        <end position="306"/>
    </location>
</feature>
<reference evidence="3" key="1">
    <citation type="journal article" date="2010" name="Nat. Biotechnol.">
        <title>Draft genome sequence of the oilseed species Ricinus communis.</title>
        <authorList>
            <person name="Chan A.P."/>
            <person name="Crabtree J."/>
            <person name="Zhao Q."/>
            <person name="Lorenzi H."/>
            <person name="Orvis J."/>
            <person name="Puiu D."/>
            <person name="Melake-Berhan A."/>
            <person name="Jones K.M."/>
            <person name="Redman J."/>
            <person name="Chen G."/>
            <person name="Cahoon E.B."/>
            <person name="Gedil M."/>
            <person name="Stanke M."/>
            <person name="Haas B.J."/>
            <person name="Wortman J.R."/>
            <person name="Fraser-Liggett C.M."/>
            <person name="Ravel J."/>
            <person name="Rabinowicz P.D."/>
        </authorList>
    </citation>
    <scope>NUCLEOTIDE SEQUENCE [LARGE SCALE GENOMIC DNA]</scope>
    <source>
        <strain evidence="3">cv. Hale</strain>
    </source>
</reference>
<feature type="compositionally biased region" description="Basic and acidic residues" evidence="1">
    <location>
        <begin position="181"/>
        <end position="201"/>
    </location>
</feature>
<feature type="compositionally biased region" description="Polar residues" evidence="1">
    <location>
        <begin position="112"/>
        <end position="126"/>
    </location>
</feature>
<organism evidence="2 3">
    <name type="scientific">Ricinus communis</name>
    <name type="common">Castor bean</name>
    <dbReference type="NCBI Taxonomy" id="3988"/>
    <lineage>
        <taxon>Eukaryota</taxon>
        <taxon>Viridiplantae</taxon>
        <taxon>Streptophyta</taxon>
        <taxon>Embryophyta</taxon>
        <taxon>Tracheophyta</taxon>
        <taxon>Spermatophyta</taxon>
        <taxon>Magnoliopsida</taxon>
        <taxon>eudicotyledons</taxon>
        <taxon>Gunneridae</taxon>
        <taxon>Pentapetalae</taxon>
        <taxon>rosids</taxon>
        <taxon>fabids</taxon>
        <taxon>Malpighiales</taxon>
        <taxon>Euphorbiaceae</taxon>
        <taxon>Acalyphoideae</taxon>
        <taxon>Acalypheae</taxon>
        <taxon>Ricinus</taxon>
    </lineage>
</organism>
<dbReference type="PANTHER" id="PTHR34660">
    <property type="entry name" value="MYB-LIKE PROTEIN X"/>
    <property type="match status" value="1"/>
</dbReference>
<gene>
    <name evidence="2" type="ORF">RCOM_1416860</name>
</gene>
<dbReference type="FunCoup" id="B9SYL1">
    <property type="interactions" value="667"/>
</dbReference>
<accession>B9SYL1</accession>
<evidence type="ECO:0000313" key="3">
    <source>
        <dbReference type="Proteomes" id="UP000008311"/>
    </source>
</evidence>
<name>B9SYL1_RICCO</name>